<keyword evidence="2" id="KW-1185">Reference proteome</keyword>
<accession>A0AAV3Q5T9</accession>
<organism evidence="1 2">
    <name type="scientific">Lithospermum erythrorhizon</name>
    <name type="common">Purple gromwell</name>
    <name type="synonym">Lithospermum officinale var. erythrorhizon</name>
    <dbReference type="NCBI Taxonomy" id="34254"/>
    <lineage>
        <taxon>Eukaryota</taxon>
        <taxon>Viridiplantae</taxon>
        <taxon>Streptophyta</taxon>
        <taxon>Embryophyta</taxon>
        <taxon>Tracheophyta</taxon>
        <taxon>Spermatophyta</taxon>
        <taxon>Magnoliopsida</taxon>
        <taxon>eudicotyledons</taxon>
        <taxon>Gunneridae</taxon>
        <taxon>Pentapetalae</taxon>
        <taxon>asterids</taxon>
        <taxon>lamiids</taxon>
        <taxon>Boraginales</taxon>
        <taxon>Boraginaceae</taxon>
        <taxon>Boraginoideae</taxon>
        <taxon>Lithospermeae</taxon>
        <taxon>Lithospermum</taxon>
    </lineage>
</organism>
<gene>
    <name evidence="1" type="ORF">LIER_16224</name>
</gene>
<sequence length="121" mass="13554">MLITTGLPVVGAMSLRKKGTLTRDKVEKRPPGLWVHFGEKGFPETFHIRLYKEVEKIILLGTLQEGGEEKLRCRGHTSEKASRIKACDGDPHVMGGLGRTDPHHAQHVPHKRMDGKMQVIL</sequence>
<dbReference type="AlphaFoldDB" id="A0AAV3Q5T9"/>
<proteinExistence type="predicted"/>
<reference evidence="1 2" key="1">
    <citation type="submission" date="2024-01" db="EMBL/GenBank/DDBJ databases">
        <title>The complete chloroplast genome sequence of Lithospermum erythrorhizon: insights into the phylogenetic relationship among Boraginaceae species and the maternal lineages of purple gromwells.</title>
        <authorList>
            <person name="Okada T."/>
            <person name="Watanabe K."/>
        </authorList>
    </citation>
    <scope>NUCLEOTIDE SEQUENCE [LARGE SCALE GENOMIC DNA]</scope>
</reference>
<name>A0AAV3Q5T9_LITER</name>
<evidence type="ECO:0000313" key="1">
    <source>
        <dbReference type="EMBL" id="GAA0159454.1"/>
    </source>
</evidence>
<dbReference type="EMBL" id="BAABME010003606">
    <property type="protein sequence ID" value="GAA0159454.1"/>
    <property type="molecule type" value="Genomic_DNA"/>
</dbReference>
<evidence type="ECO:0000313" key="2">
    <source>
        <dbReference type="Proteomes" id="UP001454036"/>
    </source>
</evidence>
<dbReference type="Proteomes" id="UP001454036">
    <property type="component" value="Unassembled WGS sequence"/>
</dbReference>
<protein>
    <submittedName>
        <fullName evidence="1">Uncharacterized protein</fullName>
    </submittedName>
</protein>
<comment type="caution">
    <text evidence="1">The sequence shown here is derived from an EMBL/GenBank/DDBJ whole genome shotgun (WGS) entry which is preliminary data.</text>
</comment>